<organism evidence="2 3">
    <name type="scientific">Reinekea blandensis MED297</name>
    <dbReference type="NCBI Taxonomy" id="314283"/>
    <lineage>
        <taxon>Bacteria</taxon>
        <taxon>Pseudomonadati</taxon>
        <taxon>Pseudomonadota</taxon>
        <taxon>Gammaproteobacteria</taxon>
        <taxon>Oceanospirillales</taxon>
        <taxon>Saccharospirillaceae</taxon>
        <taxon>Reinekea</taxon>
    </lineage>
</organism>
<protein>
    <submittedName>
        <fullName evidence="2">Uncharacterized protein</fullName>
    </submittedName>
</protein>
<dbReference type="Proteomes" id="UP000005953">
    <property type="component" value="Unassembled WGS sequence"/>
</dbReference>
<dbReference type="HOGENOM" id="CLU_739393_0_0_6"/>
<dbReference type="EMBL" id="AAOE01000001">
    <property type="protein sequence ID" value="EAR11057.1"/>
    <property type="molecule type" value="Genomic_DNA"/>
</dbReference>
<keyword evidence="1" id="KW-1133">Transmembrane helix</keyword>
<sequence length="374" mass="42687">MNVIAPYFHLIYLLVNQNLAIRVGDAVKRRFWAGTAVVMAVMIAYESLRFLWYLRVQPSLEMSEEATRDLSLAQRDSSLPEPDFSMEPDPDAVSETIVIDAPGRPDGSPTENARLQLLRSEFNYDLDGAENTNDPGVLWGIRADEPRVIEAMILWFYEDPTAFVDLAAVEEDDHYVQAVLRSQINPSNVYLLAERFHIRNRHLINLAYDNQLHIQQPELFVEVFDQFAGSDRISVPASVVAATAQTDYWGHRDELIDLAIHSREPEIFFNALAEQGRDDMASLAQQMWQVHKADDYPEVMASGTGYVERIRLAYRYGVAEAPAALAELQARGLFVEETIARYTDVQNIESRFQSLFSELIYHPDRQVWVHPDHS</sequence>
<reference evidence="2 3" key="1">
    <citation type="submission" date="2006-02" db="EMBL/GenBank/DDBJ databases">
        <authorList>
            <person name="Pinhassi J."/>
            <person name="Pedros-Alio C."/>
            <person name="Ferriera S."/>
            <person name="Johnson J."/>
            <person name="Kravitz S."/>
            <person name="Halpern A."/>
            <person name="Remington K."/>
            <person name="Beeson K."/>
            <person name="Tran B."/>
            <person name="Rogers Y.-H."/>
            <person name="Friedman R."/>
            <person name="Venter J.C."/>
        </authorList>
    </citation>
    <scope>NUCLEOTIDE SEQUENCE [LARGE SCALE GENOMIC DNA]</scope>
    <source>
        <strain evidence="2 3">MED297</strain>
    </source>
</reference>
<keyword evidence="1" id="KW-0812">Transmembrane</keyword>
<evidence type="ECO:0000313" key="3">
    <source>
        <dbReference type="Proteomes" id="UP000005953"/>
    </source>
</evidence>
<accession>A4B8V6</accession>
<comment type="caution">
    <text evidence="2">The sequence shown here is derived from an EMBL/GenBank/DDBJ whole genome shotgun (WGS) entry which is preliminary data.</text>
</comment>
<proteinExistence type="predicted"/>
<keyword evidence="3" id="KW-1185">Reference proteome</keyword>
<dbReference type="AlphaFoldDB" id="A4B8V6"/>
<evidence type="ECO:0000256" key="1">
    <source>
        <dbReference type="SAM" id="Phobius"/>
    </source>
</evidence>
<evidence type="ECO:0000313" key="2">
    <source>
        <dbReference type="EMBL" id="EAR11057.1"/>
    </source>
</evidence>
<gene>
    <name evidence="2" type="ORF">MED297_19257</name>
</gene>
<name>A4B8V6_9GAMM</name>
<keyword evidence="1" id="KW-0472">Membrane</keyword>
<feature type="transmembrane region" description="Helical" evidence="1">
    <location>
        <begin position="31"/>
        <end position="54"/>
    </location>
</feature>